<protein>
    <submittedName>
        <fullName evidence="1">Uncharacterized protein</fullName>
    </submittedName>
</protein>
<evidence type="ECO:0000313" key="2">
    <source>
        <dbReference type="Proteomes" id="UP000827986"/>
    </source>
</evidence>
<dbReference type="AlphaFoldDB" id="A0A9D4B4T6"/>
<dbReference type="EMBL" id="JAHDVG010000470">
    <property type="protein sequence ID" value="KAH1180541.1"/>
    <property type="molecule type" value="Genomic_DNA"/>
</dbReference>
<sequence length="177" mass="20230">MLRGEGGRVTRLREFGKDGVPANTGKPRTVRGFRKPLECRGFTKPLSHFTNVSISLCAFALHEKSFKNLRFSNLPKGIGYPVPFKMNWNRAPKILWELGEFQPVFLTRWEPVPYNQSCLKGAFALLLGNHIQPRTQTLLEARRTQSSPFFRSFQNIRNQDLGFPNGPKLFLPGQELI</sequence>
<evidence type="ECO:0000313" key="1">
    <source>
        <dbReference type="EMBL" id="KAH1180541.1"/>
    </source>
</evidence>
<accession>A0A9D4B4T6</accession>
<comment type="caution">
    <text evidence="1">The sequence shown here is derived from an EMBL/GenBank/DDBJ whole genome shotgun (WGS) entry which is preliminary data.</text>
</comment>
<organism evidence="1 2">
    <name type="scientific">Mauremys mutica</name>
    <name type="common">yellowpond turtle</name>
    <dbReference type="NCBI Taxonomy" id="74926"/>
    <lineage>
        <taxon>Eukaryota</taxon>
        <taxon>Metazoa</taxon>
        <taxon>Chordata</taxon>
        <taxon>Craniata</taxon>
        <taxon>Vertebrata</taxon>
        <taxon>Euteleostomi</taxon>
        <taxon>Archelosauria</taxon>
        <taxon>Testudinata</taxon>
        <taxon>Testudines</taxon>
        <taxon>Cryptodira</taxon>
        <taxon>Durocryptodira</taxon>
        <taxon>Testudinoidea</taxon>
        <taxon>Geoemydidae</taxon>
        <taxon>Geoemydinae</taxon>
        <taxon>Mauremys</taxon>
    </lineage>
</organism>
<dbReference type="Proteomes" id="UP000827986">
    <property type="component" value="Unassembled WGS sequence"/>
</dbReference>
<proteinExistence type="predicted"/>
<name>A0A9D4B4T6_9SAUR</name>
<gene>
    <name evidence="1" type="ORF">KIL84_009377</name>
</gene>
<reference evidence="1" key="1">
    <citation type="submission" date="2021-09" db="EMBL/GenBank/DDBJ databases">
        <title>The genome of Mauremys mutica provides insights into the evolution of semi-aquatic lifestyle.</title>
        <authorList>
            <person name="Gong S."/>
            <person name="Gao Y."/>
        </authorList>
    </citation>
    <scope>NUCLEOTIDE SEQUENCE</scope>
    <source>
        <strain evidence="1">MM-2020</strain>
        <tissue evidence="1">Muscle</tissue>
    </source>
</reference>
<keyword evidence="2" id="KW-1185">Reference proteome</keyword>